<evidence type="ECO:0000313" key="1">
    <source>
        <dbReference type="EMBL" id="MBR7617962.1"/>
    </source>
</evidence>
<sequence length="494" mass="53616">MATMGDLIAAAREATEARRTAASQIKPGGVDPLGLRAINFDLMDRVFPGVNNVARHIRPFVVVTWAWRRAAQLAARSGMHQVAAEILQDFVDRIEVIFVWSQFASNPSTDLPGRDVLAPILANGIYEFGGAEWTTRRNVRELSTALSAPINYGPATRSLGWLTPDLLHSGALKLGSGVARAIDALEERLRPHLGHEAFSQLGPVIVTELDVKAWSGAWALDDLAPDEREVMADLLAGPAANAARRNGLELLIQTCSASATLEEANVRRAMCALPGSLPASEGVSSATAAWRTLQVRQLFRLALEGLFSWCVAKLDAPMHTERLVAMFLKSAGEDDPDVQTWLDVPPETGPVELMEELQACVWSEDREAFPAVFRRAMALCVAEAPETPAGESLDRLPLTVAARDVRMRLDASSASLMTHVIEAWVFGQHVYWSVGRGLADARSGRRRLLRLRVVLEEGGWARSPGAQPGLPNATPDRLATMLSLATEAGLVVRQ</sequence>
<dbReference type="RefSeq" id="WP_215337614.1">
    <property type="nucleotide sequence ID" value="NZ_JAGSGD010000001.1"/>
</dbReference>
<keyword evidence="2" id="KW-1185">Reference proteome</keyword>
<proteinExistence type="predicted"/>
<name>A0A941CY07_9CAUL</name>
<evidence type="ECO:0000313" key="2">
    <source>
        <dbReference type="Proteomes" id="UP000622580"/>
    </source>
</evidence>
<dbReference type="EMBL" id="JAGSGD010000001">
    <property type="protein sequence ID" value="MBR7617962.1"/>
    <property type="molecule type" value="Genomic_DNA"/>
</dbReference>
<gene>
    <name evidence="1" type="ORF">JKL49_01060</name>
</gene>
<reference evidence="1" key="1">
    <citation type="submission" date="2021-04" db="EMBL/GenBank/DDBJ databases">
        <title>Draft genome assembly of strain Phenylobacterium sp. 20VBR1 using MiniION and Illumina platforms.</title>
        <authorList>
            <person name="Thomas F.A."/>
            <person name="Krishnan K.P."/>
            <person name="Sinha R.K."/>
        </authorList>
    </citation>
    <scope>NUCLEOTIDE SEQUENCE</scope>
    <source>
        <strain evidence="1">20VBR1</strain>
    </source>
</reference>
<dbReference type="Proteomes" id="UP000622580">
    <property type="component" value="Unassembled WGS sequence"/>
</dbReference>
<evidence type="ECO:0008006" key="3">
    <source>
        <dbReference type="Google" id="ProtNLM"/>
    </source>
</evidence>
<comment type="caution">
    <text evidence="1">The sequence shown here is derived from an EMBL/GenBank/DDBJ whole genome shotgun (WGS) entry which is preliminary data.</text>
</comment>
<accession>A0A941CY07</accession>
<dbReference type="AlphaFoldDB" id="A0A941CY07"/>
<organism evidence="1 2">
    <name type="scientific">Phenylobacterium glaciei</name>
    <dbReference type="NCBI Taxonomy" id="2803784"/>
    <lineage>
        <taxon>Bacteria</taxon>
        <taxon>Pseudomonadati</taxon>
        <taxon>Pseudomonadota</taxon>
        <taxon>Alphaproteobacteria</taxon>
        <taxon>Caulobacterales</taxon>
        <taxon>Caulobacteraceae</taxon>
        <taxon>Phenylobacterium</taxon>
    </lineage>
</organism>
<protein>
    <recommendedName>
        <fullName evidence="3">Septum formation inhibitor-activating ATPase</fullName>
    </recommendedName>
</protein>